<gene>
    <name evidence="2" type="ORF">RRG08_042528</name>
</gene>
<comment type="caution">
    <text evidence="2">The sequence shown here is derived from an EMBL/GenBank/DDBJ whole genome shotgun (WGS) entry which is preliminary data.</text>
</comment>
<keyword evidence="1" id="KW-0732">Signal</keyword>
<organism evidence="2 3">
    <name type="scientific">Elysia crispata</name>
    <name type="common">lettuce slug</name>
    <dbReference type="NCBI Taxonomy" id="231223"/>
    <lineage>
        <taxon>Eukaryota</taxon>
        <taxon>Metazoa</taxon>
        <taxon>Spiralia</taxon>
        <taxon>Lophotrochozoa</taxon>
        <taxon>Mollusca</taxon>
        <taxon>Gastropoda</taxon>
        <taxon>Heterobranchia</taxon>
        <taxon>Euthyneura</taxon>
        <taxon>Panpulmonata</taxon>
        <taxon>Sacoglossa</taxon>
        <taxon>Placobranchoidea</taxon>
        <taxon>Plakobranchidae</taxon>
        <taxon>Elysia</taxon>
    </lineage>
</organism>
<protein>
    <submittedName>
        <fullName evidence="2">Uncharacterized protein</fullName>
    </submittedName>
</protein>
<evidence type="ECO:0000313" key="2">
    <source>
        <dbReference type="EMBL" id="KAK3702535.1"/>
    </source>
</evidence>
<sequence length="74" mass="8314">MLTAYMTGSLGLALTLTCPTAMPVMLARAKEGPRGRYREEKRERVLGNSQTPRRWRCACEGSCCVEFSFFTLCC</sequence>
<dbReference type="EMBL" id="JAWDGP010007852">
    <property type="protein sequence ID" value="KAK3702535.1"/>
    <property type="molecule type" value="Genomic_DNA"/>
</dbReference>
<accession>A0AAE0XQA6</accession>
<name>A0AAE0XQA6_9GAST</name>
<proteinExistence type="predicted"/>
<feature type="signal peptide" evidence="1">
    <location>
        <begin position="1"/>
        <end position="21"/>
    </location>
</feature>
<feature type="chain" id="PRO_5042214290" evidence="1">
    <location>
        <begin position="22"/>
        <end position="74"/>
    </location>
</feature>
<keyword evidence="3" id="KW-1185">Reference proteome</keyword>
<reference evidence="2" key="1">
    <citation type="journal article" date="2023" name="G3 (Bethesda)">
        <title>A reference genome for the long-term kleptoplast-retaining sea slug Elysia crispata morphotype clarki.</title>
        <authorList>
            <person name="Eastman K.E."/>
            <person name="Pendleton A.L."/>
            <person name="Shaikh M.A."/>
            <person name="Suttiyut T."/>
            <person name="Ogas R."/>
            <person name="Tomko P."/>
            <person name="Gavelis G."/>
            <person name="Widhalm J.R."/>
            <person name="Wisecaver J.H."/>
        </authorList>
    </citation>
    <scope>NUCLEOTIDE SEQUENCE</scope>
    <source>
        <strain evidence="2">ECLA1</strain>
    </source>
</reference>
<evidence type="ECO:0000313" key="3">
    <source>
        <dbReference type="Proteomes" id="UP001283361"/>
    </source>
</evidence>
<dbReference type="AlphaFoldDB" id="A0AAE0XQA6"/>
<evidence type="ECO:0000256" key="1">
    <source>
        <dbReference type="SAM" id="SignalP"/>
    </source>
</evidence>
<dbReference type="Proteomes" id="UP001283361">
    <property type="component" value="Unassembled WGS sequence"/>
</dbReference>